<reference evidence="4" key="1">
    <citation type="submission" date="2022-09" db="EMBL/GenBank/DDBJ databases">
        <title>Novosphingobium sp. Nov., a polycyclic aromatic hydrocarbon-degrading bacterium isolated form mangrove sediments in HongKong.</title>
        <authorList>
            <person name="Hu Z."/>
        </authorList>
    </citation>
    <scope>NUCLEOTIDE SEQUENCE</scope>
    <source>
        <strain evidence="4">HK4-1</strain>
    </source>
</reference>
<dbReference type="InterPro" id="IPR036928">
    <property type="entry name" value="AS_sf"/>
</dbReference>
<keyword evidence="5" id="KW-1185">Reference proteome</keyword>
<comment type="similarity">
    <text evidence="1">Belongs to the amidase family.</text>
</comment>
<proteinExistence type="inferred from homology"/>
<evidence type="ECO:0000313" key="4">
    <source>
        <dbReference type="EMBL" id="MCT2398462.1"/>
    </source>
</evidence>
<feature type="region of interest" description="Disordered" evidence="2">
    <location>
        <begin position="201"/>
        <end position="221"/>
    </location>
</feature>
<dbReference type="RefSeq" id="WP_260043608.1">
    <property type="nucleotide sequence ID" value="NZ_JANZXA010000001.1"/>
</dbReference>
<protein>
    <submittedName>
        <fullName evidence="4">Amidase</fullName>
    </submittedName>
</protein>
<dbReference type="InterPro" id="IPR023631">
    <property type="entry name" value="Amidase_dom"/>
</dbReference>
<evidence type="ECO:0000259" key="3">
    <source>
        <dbReference type="Pfam" id="PF01425"/>
    </source>
</evidence>
<dbReference type="Proteomes" id="UP001165583">
    <property type="component" value="Unassembled WGS sequence"/>
</dbReference>
<dbReference type="EMBL" id="JANZXA010000001">
    <property type="protein sequence ID" value="MCT2398462.1"/>
    <property type="molecule type" value="Genomic_DNA"/>
</dbReference>
<feature type="domain" description="Amidase" evidence="3">
    <location>
        <begin position="29"/>
        <end position="422"/>
    </location>
</feature>
<sequence>MQAGVAVATNIEAVQSAWNPFSAILEAQPDPSTPKGTLAGVAVSVKDILDVAGAPTRWGSLALQDAAPAERDMEAVARLRQAGASIVAKTTTTEFAHSPLGYSSLTGMTLNPWNPRMTCGGSSSGAGVAVVTGATPLALATDAGCSTRLPAALTGVFGLKATSGRIPHEKVPEGFASIVHLGLLARDVDVLERGLVAVAGPHRSDPQSLSQPDLRIPHPGSDGDALAGRRIAIWRFAGNAVLDDDVECQMVDAAKVLADAGARVDWLEYPLENPTRHWAVLQEVSWAARVAALPARLGERLSLTFRDGAARGREATALGLSAALAGRTAVFRAVQRVFAAGYDFILTPCAAAAAIAADHPTDAPLEIGGRSVGPLRDAWVPYLSLFNLSGHPAITLPSGLDRNGVPMGLQLVAPWWEEHRLLAAARAWEAACPPPTMES</sequence>
<gene>
    <name evidence="4" type="ORF">NZK81_02765</name>
</gene>
<comment type="caution">
    <text evidence="4">The sequence shown here is derived from an EMBL/GenBank/DDBJ whole genome shotgun (WGS) entry which is preliminary data.</text>
</comment>
<dbReference type="PANTHER" id="PTHR11895">
    <property type="entry name" value="TRANSAMIDASE"/>
    <property type="match status" value="1"/>
</dbReference>
<dbReference type="SUPFAM" id="SSF75304">
    <property type="entry name" value="Amidase signature (AS) enzymes"/>
    <property type="match status" value="1"/>
</dbReference>
<name>A0ABT2I0Y1_9SPHN</name>
<accession>A0ABT2I0Y1</accession>
<evidence type="ECO:0000256" key="2">
    <source>
        <dbReference type="SAM" id="MobiDB-lite"/>
    </source>
</evidence>
<organism evidence="4 5">
    <name type="scientific">Novosphingobium mangrovi</name>
    <name type="common">ex Huang et al. 2023</name>
    <dbReference type="NCBI Taxonomy" id="2976432"/>
    <lineage>
        <taxon>Bacteria</taxon>
        <taxon>Pseudomonadati</taxon>
        <taxon>Pseudomonadota</taxon>
        <taxon>Alphaproteobacteria</taxon>
        <taxon>Sphingomonadales</taxon>
        <taxon>Sphingomonadaceae</taxon>
        <taxon>Novosphingobium</taxon>
    </lineage>
</organism>
<evidence type="ECO:0000313" key="5">
    <source>
        <dbReference type="Proteomes" id="UP001165583"/>
    </source>
</evidence>
<dbReference type="Pfam" id="PF01425">
    <property type="entry name" value="Amidase"/>
    <property type="match status" value="1"/>
</dbReference>
<dbReference type="Gene3D" id="3.90.1300.10">
    <property type="entry name" value="Amidase signature (AS) domain"/>
    <property type="match status" value="1"/>
</dbReference>
<dbReference type="PANTHER" id="PTHR11895:SF7">
    <property type="entry name" value="GLUTAMYL-TRNA(GLN) AMIDOTRANSFERASE SUBUNIT A, MITOCHONDRIAL"/>
    <property type="match status" value="1"/>
</dbReference>
<dbReference type="InterPro" id="IPR000120">
    <property type="entry name" value="Amidase"/>
</dbReference>
<evidence type="ECO:0000256" key="1">
    <source>
        <dbReference type="ARBA" id="ARBA00009199"/>
    </source>
</evidence>